<dbReference type="EMBL" id="CP095043">
    <property type="protein sequence ID" value="UOQ60518.1"/>
    <property type="molecule type" value="Genomic_DNA"/>
</dbReference>
<proteinExistence type="inferred from homology"/>
<keyword evidence="6" id="KW-1185">Reference proteome</keyword>
<comment type="subcellular location">
    <subcellularLocation>
        <location evidence="2">Cytoplasm</location>
    </subcellularLocation>
</comment>
<comment type="similarity">
    <text evidence="2">Belongs to the RecX family.</text>
</comment>
<keyword evidence="1 2" id="KW-0963">Cytoplasm</keyword>
<feature type="domain" description="RecX first three-helical" evidence="4">
    <location>
        <begin position="151"/>
        <end position="185"/>
    </location>
</feature>
<dbReference type="Proteomes" id="UP000831775">
    <property type="component" value="Chromosome"/>
</dbReference>
<protein>
    <recommendedName>
        <fullName evidence="2">Regulatory protein RecX</fullName>
    </recommendedName>
</protein>
<feature type="region of interest" description="Disordered" evidence="3">
    <location>
        <begin position="1"/>
        <end position="21"/>
    </location>
</feature>
<accession>A0ABY4FW78</accession>
<feature type="region of interest" description="Disordered" evidence="3">
    <location>
        <begin position="35"/>
        <end position="148"/>
    </location>
</feature>
<feature type="compositionally biased region" description="Basic and acidic residues" evidence="3">
    <location>
        <begin position="97"/>
        <end position="106"/>
    </location>
</feature>
<dbReference type="InterPro" id="IPR003783">
    <property type="entry name" value="Regulatory_RecX"/>
</dbReference>
<organism evidence="5 6">
    <name type="scientific">Leucobacter rhizosphaerae</name>
    <dbReference type="NCBI Taxonomy" id="2932245"/>
    <lineage>
        <taxon>Bacteria</taxon>
        <taxon>Bacillati</taxon>
        <taxon>Actinomycetota</taxon>
        <taxon>Actinomycetes</taxon>
        <taxon>Micrococcales</taxon>
        <taxon>Microbacteriaceae</taxon>
        <taxon>Leucobacter</taxon>
    </lineage>
</organism>
<gene>
    <name evidence="2" type="primary">recX</name>
    <name evidence="5" type="ORF">MUN76_00570</name>
</gene>
<comment type="function">
    <text evidence="2">Modulates RecA activity.</text>
</comment>
<evidence type="ECO:0000256" key="2">
    <source>
        <dbReference type="HAMAP-Rule" id="MF_01114"/>
    </source>
</evidence>
<dbReference type="PANTHER" id="PTHR33602:SF1">
    <property type="entry name" value="REGULATORY PROTEIN RECX FAMILY PROTEIN"/>
    <property type="match status" value="1"/>
</dbReference>
<evidence type="ECO:0000259" key="4">
    <source>
        <dbReference type="Pfam" id="PF21982"/>
    </source>
</evidence>
<feature type="compositionally biased region" description="Low complexity" evidence="3">
    <location>
        <begin position="45"/>
        <end position="72"/>
    </location>
</feature>
<dbReference type="HAMAP" id="MF_01114">
    <property type="entry name" value="RecX"/>
    <property type="match status" value="1"/>
</dbReference>
<feature type="compositionally biased region" description="Low complexity" evidence="3">
    <location>
        <begin position="107"/>
        <end position="127"/>
    </location>
</feature>
<dbReference type="RefSeq" id="WP_244686222.1">
    <property type="nucleotide sequence ID" value="NZ_CP095043.1"/>
</dbReference>
<evidence type="ECO:0000256" key="3">
    <source>
        <dbReference type="SAM" id="MobiDB-lite"/>
    </source>
</evidence>
<evidence type="ECO:0000313" key="6">
    <source>
        <dbReference type="Proteomes" id="UP000831775"/>
    </source>
</evidence>
<name>A0ABY4FW78_9MICO</name>
<dbReference type="InterPro" id="IPR053926">
    <property type="entry name" value="RecX_HTH_1st"/>
</dbReference>
<feature type="compositionally biased region" description="Pro residues" evidence="3">
    <location>
        <begin position="1"/>
        <end position="10"/>
    </location>
</feature>
<reference evidence="5 6" key="1">
    <citation type="submission" date="2022-04" db="EMBL/GenBank/DDBJ databases">
        <title>Leucobacter sp. isolated from rhizosphere of onion.</title>
        <authorList>
            <person name="Won M."/>
            <person name="Lee C.-M."/>
            <person name="Woen H.-Y."/>
            <person name="Kwon S.-W."/>
        </authorList>
    </citation>
    <scope>NUCLEOTIDE SEQUENCE [LARGE SCALE GENOMIC DNA]</scope>
    <source>
        <strain evidence="5 6">H25R-14</strain>
    </source>
</reference>
<dbReference type="Pfam" id="PF21982">
    <property type="entry name" value="RecX_HTH1"/>
    <property type="match status" value="1"/>
</dbReference>
<sequence length="308" mass="32622">MAVRFLPPPGGDASPPGGDRTDLAEVIELRSLLSHAKWRVPGSTGDEPAGESAGGDESAASGDESAASGDPSVISAVGTPKRSAVDASEPSNVVRADFGRAAERAEPAATAAAELDEPAATLPAEGAESADDFDASEASALGPERSANEDGVRLLARKARSSGELREELLRLGHDAYEVETVVEEFERSLYLDDVGLARVLTEKLREAKRASRAQIRTKLRARKLADAAIEAALDELDDEDEIALLRRAAADRARTLRDLDRPTAERRLLGFLARRGWSGEPAMRAVREALDAAAPRPRGGGSGVRFR</sequence>
<evidence type="ECO:0000256" key="1">
    <source>
        <dbReference type="ARBA" id="ARBA00022490"/>
    </source>
</evidence>
<dbReference type="PANTHER" id="PTHR33602">
    <property type="entry name" value="REGULATORY PROTEIN RECX FAMILY PROTEIN"/>
    <property type="match status" value="1"/>
</dbReference>
<evidence type="ECO:0000313" key="5">
    <source>
        <dbReference type="EMBL" id="UOQ60518.1"/>
    </source>
</evidence>